<evidence type="ECO:0000256" key="1">
    <source>
        <dbReference type="SAM" id="MobiDB-lite"/>
    </source>
</evidence>
<reference evidence="2 3" key="1">
    <citation type="submission" date="2014-03" db="EMBL/GenBank/DDBJ databases">
        <title>Genomics of Bifidobacteria.</title>
        <authorList>
            <person name="Ventura M."/>
            <person name="Milani C."/>
            <person name="Lugli G.A."/>
        </authorList>
    </citation>
    <scope>NUCLEOTIDE SEQUENCE [LARGE SCALE GENOMIC DNA]</scope>
    <source>
        <strain evidence="2 3">DSM 23967</strain>
    </source>
</reference>
<evidence type="ECO:0000313" key="2">
    <source>
        <dbReference type="EMBL" id="KFI92394.1"/>
    </source>
</evidence>
<organism evidence="2 3">
    <name type="scientific">Bifidobacterium saguini DSM 23967</name>
    <dbReference type="NCBI Taxonomy" id="1437607"/>
    <lineage>
        <taxon>Bacteria</taxon>
        <taxon>Bacillati</taxon>
        <taxon>Actinomycetota</taxon>
        <taxon>Actinomycetes</taxon>
        <taxon>Bifidobacteriales</taxon>
        <taxon>Bifidobacteriaceae</taxon>
        <taxon>Bifidobacterium</taxon>
    </lineage>
</organism>
<protein>
    <submittedName>
        <fullName evidence="2">Uncharacterized protein</fullName>
    </submittedName>
</protein>
<accession>A0A087DA44</accession>
<gene>
    <name evidence="2" type="ORF">BISA_0794</name>
</gene>
<name>A0A087DA44_9BIFI</name>
<comment type="caution">
    <text evidence="2">The sequence shown here is derived from an EMBL/GenBank/DDBJ whole genome shotgun (WGS) entry which is preliminary data.</text>
</comment>
<feature type="compositionally biased region" description="Basic and acidic residues" evidence="1">
    <location>
        <begin position="17"/>
        <end position="26"/>
    </location>
</feature>
<proteinExistence type="predicted"/>
<dbReference type="AlphaFoldDB" id="A0A087DA44"/>
<feature type="region of interest" description="Disordered" evidence="1">
    <location>
        <begin position="17"/>
        <end position="36"/>
    </location>
</feature>
<dbReference type="STRING" id="1437607.BISA_0794"/>
<evidence type="ECO:0000313" key="3">
    <source>
        <dbReference type="Proteomes" id="UP000029066"/>
    </source>
</evidence>
<sequence>MADWVDEYTQLRRMRRADEAERKDEFGTDQVAVPER</sequence>
<dbReference type="Proteomes" id="UP000029066">
    <property type="component" value="Unassembled WGS sequence"/>
</dbReference>
<dbReference type="EMBL" id="JGZN01000008">
    <property type="protein sequence ID" value="KFI92394.1"/>
    <property type="molecule type" value="Genomic_DNA"/>
</dbReference>